<keyword evidence="2" id="KW-0963">Cytoplasm</keyword>
<evidence type="ECO:0000256" key="1">
    <source>
        <dbReference type="ARBA" id="ARBA00004496"/>
    </source>
</evidence>
<dbReference type="SMART" id="SM00408">
    <property type="entry name" value="IGc2"/>
    <property type="match status" value="1"/>
</dbReference>
<gene>
    <name evidence="8" type="ORF">chiPu_0026869</name>
</gene>
<keyword evidence="5" id="KW-1015">Disulfide bond</keyword>
<name>A0A401TIW3_CHIPU</name>
<dbReference type="InterPro" id="IPR007110">
    <property type="entry name" value="Ig-like_dom"/>
</dbReference>
<dbReference type="OMA" id="ENCRMEM"/>
<dbReference type="InterPro" id="IPR003599">
    <property type="entry name" value="Ig_sub"/>
</dbReference>
<evidence type="ECO:0000256" key="2">
    <source>
        <dbReference type="ARBA" id="ARBA00022490"/>
    </source>
</evidence>
<dbReference type="PANTHER" id="PTHR35971">
    <property type="entry name" value="SI:DKEY-31G6.6"/>
    <property type="match status" value="1"/>
</dbReference>
<evidence type="ECO:0000256" key="6">
    <source>
        <dbReference type="ARBA" id="ARBA00023319"/>
    </source>
</evidence>
<dbReference type="FunFam" id="2.60.40.10:FF:000211">
    <property type="entry name" value="Obscurin-like protein 1"/>
    <property type="match status" value="1"/>
</dbReference>
<dbReference type="Proteomes" id="UP000287033">
    <property type="component" value="Unassembled WGS sequence"/>
</dbReference>
<dbReference type="OrthoDB" id="10072266at2759"/>
<evidence type="ECO:0000313" key="8">
    <source>
        <dbReference type="EMBL" id="GCC42567.1"/>
    </source>
</evidence>
<dbReference type="PANTHER" id="PTHR35971:SF5">
    <property type="entry name" value="OBSCURIN LIKE CYTOSKELETAL ADAPTOR 1"/>
    <property type="match status" value="1"/>
</dbReference>
<keyword evidence="9" id="KW-1185">Reference proteome</keyword>
<keyword evidence="3" id="KW-0597">Phosphoprotein</keyword>
<dbReference type="PROSITE" id="PS50835">
    <property type="entry name" value="IG_LIKE"/>
    <property type="match status" value="1"/>
</dbReference>
<dbReference type="STRING" id="137246.A0A401TIW3"/>
<comment type="caution">
    <text evidence="8">The sequence shown here is derived from an EMBL/GenBank/DDBJ whole genome shotgun (WGS) entry which is preliminary data.</text>
</comment>
<dbReference type="InterPro" id="IPR052385">
    <property type="entry name" value="Obscurin/Obscurin-like_Reg"/>
</dbReference>
<dbReference type="InterPro" id="IPR036179">
    <property type="entry name" value="Ig-like_dom_sf"/>
</dbReference>
<sequence>MLSVLTGAEVVLSCELSRPKAEVKWYKGGVEVKRNENCRMEMDGRRRRLTIRQVTEEDGGIYLCDAIDDSAKFEVTVSGES</sequence>
<dbReference type="Pfam" id="PF07679">
    <property type="entry name" value="I-set"/>
    <property type="match status" value="1"/>
</dbReference>
<accession>A0A401TIW3</accession>
<reference evidence="8 9" key="1">
    <citation type="journal article" date="2018" name="Nat. Ecol. Evol.">
        <title>Shark genomes provide insights into elasmobranch evolution and the origin of vertebrates.</title>
        <authorList>
            <person name="Hara Y"/>
            <person name="Yamaguchi K"/>
            <person name="Onimaru K"/>
            <person name="Kadota M"/>
            <person name="Koyanagi M"/>
            <person name="Keeley SD"/>
            <person name="Tatsumi K"/>
            <person name="Tanaka K"/>
            <person name="Motone F"/>
            <person name="Kageyama Y"/>
            <person name="Nozu R"/>
            <person name="Adachi N"/>
            <person name="Nishimura O"/>
            <person name="Nakagawa R"/>
            <person name="Tanegashima C"/>
            <person name="Kiyatake I"/>
            <person name="Matsumoto R"/>
            <person name="Murakumo K"/>
            <person name="Nishida K"/>
            <person name="Terakita A"/>
            <person name="Kuratani S"/>
            <person name="Sato K"/>
            <person name="Hyodo S Kuraku.S."/>
        </authorList>
    </citation>
    <scope>NUCLEOTIDE SEQUENCE [LARGE SCALE GENOMIC DNA]</scope>
</reference>
<evidence type="ECO:0000313" key="9">
    <source>
        <dbReference type="Proteomes" id="UP000287033"/>
    </source>
</evidence>
<evidence type="ECO:0000256" key="5">
    <source>
        <dbReference type="ARBA" id="ARBA00023157"/>
    </source>
</evidence>
<protein>
    <recommendedName>
        <fullName evidence="7">Ig-like domain-containing protein</fullName>
    </recommendedName>
</protein>
<dbReference type="InterPro" id="IPR003598">
    <property type="entry name" value="Ig_sub2"/>
</dbReference>
<evidence type="ECO:0000256" key="4">
    <source>
        <dbReference type="ARBA" id="ARBA00022737"/>
    </source>
</evidence>
<dbReference type="SUPFAM" id="SSF48726">
    <property type="entry name" value="Immunoglobulin"/>
    <property type="match status" value="1"/>
</dbReference>
<dbReference type="InterPro" id="IPR013098">
    <property type="entry name" value="Ig_I-set"/>
</dbReference>
<dbReference type="AlphaFoldDB" id="A0A401TIW3"/>
<comment type="subcellular location">
    <subcellularLocation>
        <location evidence="1">Cytoplasm</location>
    </subcellularLocation>
</comment>
<dbReference type="GO" id="GO:0005737">
    <property type="term" value="C:cytoplasm"/>
    <property type="evidence" value="ECO:0007669"/>
    <property type="project" value="UniProtKB-SubCell"/>
</dbReference>
<feature type="domain" description="Ig-like" evidence="7">
    <location>
        <begin position="1"/>
        <end position="78"/>
    </location>
</feature>
<proteinExistence type="predicted"/>
<evidence type="ECO:0000259" key="7">
    <source>
        <dbReference type="PROSITE" id="PS50835"/>
    </source>
</evidence>
<organism evidence="8 9">
    <name type="scientific">Chiloscyllium punctatum</name>
    <name type="common">Brownbanded bambooshark</name>
    <name type="synonym">Hemiscyllium punctatum</name>
    <dbReference type="NCBI Taxonomy" id="137246"/>
    <lineage>
        <taxon>Eukaryota</taxon>
        <taxon>Metazoa</taxon>
        <taxon>Chordata</taxon>
        <taxon>Craniata</taxon>
        <taxon>Vertebrata</taxon>
        <taxon>Chondrichthyes</taxon>
        <taxon>Elasmobranchii</taxon>
        <taxon>Galeomorphii</taxon>
        <taxon>Galeoidea</taxon>
        <taxon>Orectolobiformes</taxon>
        <taxon>Hemiscylliidae</taxon>
        <taxon>Chiloscyllium</taxon>
    </lineage>
</organism>
<dbReference type="SMART" id="SM00409">
    <property type="entry name" value="IG"/>
    <property type="match status" value="1"/>
</dbReference>
<keyword evidence="4" id="KW-0677">Repeat</keyword>
<dbReference type="EMBL" id="BEZZ01089377">
    <property type="protein sequence ID" value="GCC42567.1"/>
    <property type="molecule type" value="Genomic_DNA"/>
</dbReference>
<dbReference type="InterPro" id="IPR013783">
    <property type="entry name" value="Ig-like_fold"/>
</dbReference>
<dbReference type="Gene3D" id="2.60.40.10">
    <property type="entry name" value="Immunoglobulins"/>
    <property type="match status" value="1"/>
</dbReference>
<evidence type="ECO:0000256" key="3">
    <source>
        <dbReference type="ARBA" id="ARBA00022553"/>
    </source>
</evidence>
<keyword evidence="6" id="KW-0393">Immunoglobulin domain</keyword>